<dbReference type="SUPFAM" id="SSF53474">
    <property type="entry name" value="alpha/beta-Hydrolases"/>
    <property type="match status" value="1"/>
</dbReference>
<evidence type="ECO:0000259" key="1">
    <source>
        <dbReference type="Pfam" id="PF00561"/>
    </source>
</evidence>
<dbReference type="GO" id="GO:0016787">
    <property type="term" value="F:hydrolase activity"/>
    <property type="evidence" value="ECO:0007669"/>
    <property type="project" value="UniProtKB-KW"/>
</dbReference>
<dbReference type="Gene3D" id="3.40.50.1820">
    <property type="entry name" value="alpha/beta hydrolase"/>
    <property type="match status" value="1"/>
</dbReference>
<reference evidence="2 3" key="1">
    <citation type="journal article" date="2019" name="Int. J. Syst. Evol. Microbiol.">
        <title>The Global Catalogue of Microorganisms (GCM) 10K type strain sequencing project: providing services to taxonomists for standard genome sequencing and annotation.</title>
        <authorList>
            <consortium name="The Broad Institute Genomics Platform"/>
            <consortium name="The Broad Institute Genome Sequencing Center for Infectious Disease"/>
            <person name="Wu L."/>
            <person name="Ma J."/>
        </authorList>
    </citation>
    <scope>NUCLEOTIDE SEQUENCE [LARGE SCALE GENOMIC DNA]</scope>
    <source>
        <strain evidence="2 3">CGMCC 1.10390</strain>
    </source>
</reference>
<dbReference type="PANTHER" id="PTHR43433:SF5">
    <property type="entry name" value="AB HYDROLASE-1 DOMAIN-CONTAINING PROTEIN"/>
    <property type="match status" value="1"/>
</dbReference>
<evidence type="ECO:0000313" key="2">
    <source>
        <dbReference type="EMBL" id="MFD1644128.1"/>
    </source>
</evidence>
<comment type="caution">
    <text evidence="2">The sequence shown here is derived from an EMBL/GenBank/DDBJ whole genome shotgun (WGS) entry which is preliminary data.</text>
</comment>
<keyword evidence="3" id="KW-1185">Reference proteome</keyword>
<dbReference type="AlphaFoldDB" id="A0ABD6DDJ4"/>
<dbReference type="PANTHER" id="PTHR43433">
    <property type="entry name" value="HYDROLASE, ALPHA/BETA FOLD FAMILY PROTEIN"/>
    <property type="match status" value="1"/>
</dbReference>
<keyword evidence="2" id="KW-0378">Hydrolase</keyword>
<dbReference type="EMBL" id="JBHUDO010000001">
    <property type="protein sequence ID" value="MFD1644128.1"/>
    <property type="molecule type" value="Genomic_DNA"/>
</dbReference>
<dbReference type="Pfam" id="PF00561">
    <property type="entry name" value="Abhydrolase_1"/>
    <property type="match status" value="1"/>
</dbReference>
<gene>
    <name evidence="2" type="ORF">ACFSBL_00360</name>
</gene>
<organism evidence="2 3">
    <name type="scientific">Haloarchaeobius litoreus</name>
    <dbReference type="NCBI Taxonomy" id="755306"/>
    <lineage>
        <taxon>Archaea</taxon>
        <taxon>Methanobacteriati</taxon>
        <taxon>Methanobacteriota</taxon>
        <taxon>Stenosarchaea group</taxon>
        <taxon>Halobacteria</taxon>
        <taxon>Halobacteriales</taxon>
        <taxon>Halorubellaceae</taxon>
        <taxon>Haloarchaeobius</taxon>
    </lineage>
</organism>
<dbReference type="Proteomes" id="UP001597034">
    <property type="component" value="Unassembled WGS sequence"/>
</dbReference>
<proteinExistence type="predicted"/>
<dbReference type="InterPro" id="IPR050471">
    <property type="entry name" value="AB_hydrolase"/>
</dbReference>
<sequence length="265" mass="29001">MDVPDDWTTDTVHANDIDLQYHRTGEGPPLVVAHGFYENARCRIPLIEDLADDFDVIAYDARGHGGSDGPDWGYGIDDRVADLVGLVEALELDDPILFGHSAGGSTVAWAAARHPDLPRAVVLEDPDAWRGEPDMTPGEMSEFVRERVAGLAEQSVAEIAAEHDELDDERARRVAVANRECDPNIAGFAAAGFEQTPEAFPDIDAPTLVLKRDTDPEERAADLAIADALPDGRLVHVPGSEHHVFWSEYDAAWAELRAFLYRVAN</sequence>
<dbReference type="InterPro" id="IPR029058">
    <property type="entry name" value="AB_hydrolase_fold"/>
</dbReference>
<feature type="domain" description="AB hydrolase-1" evidence="1">
    <location>
        <begin position="28"/>
        <end position="248"/>
    </location>
</feature>
<protein>
    <submittedName>
        <fullName evidence="2">Alpha/beta fold hydrolase</fullName>
    </submittedName>
</protein>
<dbReference type="InterPro" id="IPR000073">
    <property type="entry name" value="AB_hydrolase_1"/>
</dbReference>
<evidence type="ECO:0000313" key="3">
    <source>
        <dbReference type="Proteomes" id="UP001597034"/>
    </source>
</evidence>
<dbReference type="RefSeq" id="WP_256399411.1">
    <property type="nucleotide sequence ID" value="NZ_JANHJR010000002.1"/>
</dbReference>
<name>A0ABD6DDJ4_9EURY</name>
<accession>A0ABD6DDJ4</accession>